<name>A0A6C0F5D6_9ZZZZ</name>
<evidence type="ECO:0000313" key="3">
    <source>
        <dbReference type="EMBL" id="QHT36956.1"/>
    </source>
</evidence>
<accession>A0A6C0F5D6</accession>
<dbReference type="NCBIfam" id="NF033634">
    <property type="entry name" value="SLATT_1"/>
    <property type="match status" value="1"/>
</dbReference>
<dbReference type="InterPro" id="IPR025325">
    <property type="entry name" value="DUF4231"/>
</dbReference>
<protein>
    <submittedName>
        <fullName evidence="3">Uncharacterized protein</fullName>
    </submittedName>
</protein>
<organism evidence="3">
    <name type="scientific">viral metagenome</name>
    <dbReference type="NCBI Taxonomy" id="1070528"/>
    <lineage>
        <taxon>unclassified sequences</taxon>
        <taxon>metagenomes</taxon>
        <taxon>organismal metagenomes</taxon>
    </lineage>
</organism>
<keyword evidence="2" id="KW-0812">Transmembrane</keyword>
<keyword evidence="2" id="KW-0472">Membrane</keyword>
<evidence type="ECO:0000256" key="1">
    <source>
        <dbReference type="SAM" id="MobiDB-lite"/>
    </source>
</evidence>
<sequence length="280" mass="31989">MTEETGLVPPSESFTYKDQVCEIIETLTLDSDDDINRTKQSILKNRFLSEVLNYESRKQHTKKYYDVFRFIVTTGSIMIPAIMSVGQMDPEKLPNHFDEISYWASFFISLSVTISNGFLQLFSIDKNYLEFSLTTEQLKTEGWQFFQLTGKYEDYSDHITAYKPFSKSVENIKRKQVEKEFQGKGDVNKNKKDKEKEKANEQLKKTDEKMDMLLNLVSGGVKNTIGDVRSILTQSVTDTRSAVGQAVGQSIGGTEKPPDTEDPQQAKQQAKQQILDEIND</sequence>
<dbReference type="Pfam" id="PF14015">
    <property type="entry name" value="DUF4231"/>
    <property type="match status" value="1"/>
</dbReference>
<feature type="region of interest" description="Disordered" evidence="1">
    <location>
        <begin position="243"/>
        <end position="280"/>
    </location>
</feature>
<dbReference type="EMBL" id="MN738787">
    <property type="protein sequence ID" value="QHT36956.1"/>
    <property type="molecule type" value="Genomic_DNA"/>
</dbReference>
<evidence type="ECO:0000256" key="2">
    <source>
        <dbReference type="SAM" id="Phobius"/>
    </source>
</evidence>
<feature type="region of interest" description="Disordered" evidence="1">
    <location>
        <begin position="180"/>
        <end position="205"/>
    </location>
</feature>
<feature type="transmembrane region" description="Helical" evidence="2">
    <location>
        <begin position="67"/>
        <end position="88"/>
    </location>
</feature>
<reference evidence="3" key="1">
    <citation type="journal article" date="2020" name="Nature">
        <title>Giant virus diversity and host interactions through global metagenomics.</title>
        <authorList>
            <person name="Schulz F."/>
            <person name="Roux S."/>
            <person name="Paez-Espino D."/>
            <person name="Jungbluth S."/>
            <person name="Walsh D.A."/>
            <person name="Denef V.J."/>
            <person name="McMahon K.D."/>
            <person name="Konstantinidis K.T."/>
            <person name="Eloe-Fadrosh E.A."/>
            <person name="Kyrpides N.C."/>
            <person name="Woyke T."/>
        </authorList>
    </citation>
    <scope>NUCLEOTIDE SEQUENCE</scope>
    <source>
        <strain evidence="3">GVMAG-S-ERX555967-130</strain>
    </source>
</reference>
<feature type="transmembrane region" description="Helical" evidence="2">
    <location>
        <begin position="100"/>
        <end position="119"/>
    </location>
</feature>
<keyword evidence="2" id="KW-1133">Transmembrane helix</keyword>
<dbReference type="AlphaFoldDB" id="A0A6C0F5D6"/>
<proteinExistence type="predicted"/>